<keyword evidence="1" id="KW-1133">Transmembrane helix</keyword>
<accession>A0A0R3Q1J7</accession>
<evidence type="ECO:0000313" key="2">
    <source>
        <dbReference type="WBParaSite" id="ACOC_0001288801-mRNA-1"/>
    </source>
</evidence>
<keyword evidence="1" id="KW-0812">Transmembrane</keyword>
<protein>
    <submittedName>
        <fullName evidence="2">G_PROTEIN_RECEP_F1_2 domain-containing protein</fullName>
    </submittedName>
</protein>
<sequence length="218" mass="24810">LKSNSESVILYPFIVLCIFSYFQLICFFLVEFRTSSDVENRDDINLVRLVMMTFIDYKKNLWMTVSAMCASLSTSAIIVLFYNIYWPNMNRLTKTVVCVVDTVAFLSLPFLLGARMMIALNLTTYVEPSLRAASRLVPTNGLMDELKCSVVPKESLPLCSVIVERSIFPVVVLKFLIVLCVLTAAYILLAYLIEYCIRHWFPPSDQDEAAKRVLVETA</sequence>
<feature type="transmembrane region" description="Helical" evidence="1">
    <location>
        <begin position="167"/>
        <end position="193"/>
    </location>
</feature>
<feature type="transmembrane region" description="Helical" evidence="1">
    <location>
        <begin position="9"/>
        <end position="30"/>
    </location>
</feature>
<name>A0A0R3Q1J7_ANGCS</name>
<evidence type="ECO:0000256" key="1">
    <source>
        <dbReference type="SAM" id="Phobius"/>
    </source>
</evidence>
<reference evidence="2" key="1">
    <citation type="submission" date="2017-02" db="UniProtKB">
        <authorList>
            <consortium name="WormBaseParasite"/>
        </authorList>
    </citation>
    <scope>IDENTIFICATION</scope>
</reference>
<organism evidence="2">
    <name type="scientific">Angiostrongylus costaricensis</name>
    <name type="common">Nematode worm</name>
    <dbReference type="NCBI Taxonomy" id="334426"/>
    <lineage>
        <taxon>Eukaryota</taxon>
        <taxon>Metazoa</taxon>
        <taxon>Ecdysozoa</taxon>
        <taxon>Nematoda</taxon>
        <taxon>Chromadorea</taxon>
        <taxon>Rhabditida</taxon>
        <taxon>Rhabditina</taxon>
        <taxon>Rhabditomorpha</taxon>
        <taxon>Strongyloidea</taxon>
        <taxon>Metastrongylidae</taxon>
        <taxon>Angiostrongylus</taxon>
    </lineage>
</organism>
<feature type="transmembrane region" description="Helical" evidence="1">
    <location>
        <begin position="61"/>
        <end position="84"/>
    </location>
</feature>
<feature type="transmembrane region" description="Helical" evidence="1">
    <location>
        <begin position="96"/>
        <end position="118"/>
    </location>
</feature>
<keyword evidence="1" id="KW-0472">Membrane</keyword>
<dbReference type="AlphaFoldDB" id="A0A0R3Q1J7"/>
<proteinExistence type="predicted"/>
<dbReference type="WBParaSite" id="ACOC_0001288801-mRNA-1">
    <property type="protein sequence ID" value="ACOC_0001288801-mRNA-1"/>
    <property type="gene ID" value="ACOC_0001288801"/>
</dbReference>